<feature type="compositionally biased region" description="Low complexity" evidence="1">
    <location>
        <begin position="98"/>
        <end position="124"/>
    </location>
</feature>
<dbReference type="PANTHER" id="PTHR12296:SF21">
    <property type="entry name" value="DENN DOMAIN-CONTAINING PROTEIN 3"/>
    <property type="match status" value="1"/>
</dbReference>
<feature type="region of interest" description="Disordered" evidence="1">
    <location>
        <begin position="1049"/>
        <end position="1137"/>
    </location>
</feature>
<dbReference type="Gene3D" id="3.30.450.200">
    <property type="match status" value="1"/>
</dbReference>
<feature type="compositionally biased region" description="Low complexity" evidence="1">
    <location>
        <begin position="602"/>
        <end position="616"/>
    </location>
</feature>
<dbReference type="Pfam" id="PF03456">
    <property type="entry name" value="uDENN"/>
    <property type="match status" value="1"/>
</dbReference>
<dbReference type="Pfam" id="PF03455">
    <property type="entry name" value="dDENN"/>
    <property type="match status" value="1"/>
</dbReference>
<dbReference type="AlphaFoldDB" id="A0AAD4DH32"/>
<feature type="region of interest" description="Disordered" evidence="1">
    <location>
        <begin position="570"/>
        <end position="643"/>
    </location>
</feature>
<feature type="compositionally biased region" description="Polar residues" evidence="1">
    <location>
        <begin position="1108"/>
        <end position="1123"/>
    </location>
</feature>
<feature type="compositionally biased region" description="Polar residues" evidence="1">
    <location>
        <begin position="753"/>
        <end position="771"/>
    </location>
</feature>
<feature type="compositionally biased region" description="Low complexity" evidence="1">
    <location>
        <begin position="1094"/>
        <end position="1107"/>
    </location>
</feature>
<feature type="region of interest" description="Disordered" evidence="1">
    <location>
        <begin position="681"/>
        <end position="740"/>
    </location>
</feature>
<dbReference type="InterPro" id="IPR043153">
    <property type="entry name" value="DENN_C"/>
</dbReference>
<evidence type="ECO:0000259" key="3">
    <source>
        <dbReference type="PROSITE" id="PS50211"/>
    </source>
</evidence>
<dbReference type="Pfam" id="PF02141">
    <property type="entry name" value="DENN"/>
    <property type="match status" value="1"/>
</dbReference>
<dbReference type="InterPro" id="IPR001194">
    <property type="entry name" value="cDENN_dom"/>
</dbReference>
<feature type="compositionally biased region" description="Low complexity" evidence="1">
    <location>
        <begin position="625"/>
        <end position="635"/>
    </location>
</feature>
<dbReference type="InterPro" id="IPR037516">
    <property type="entry name" value="Tripartite_DENN"/>
</dbReference>
<dbReference type="InterPro" id="IPR005113">
    <property type="entry name" value="uDENN_dom"/>
</dbReference>
<feature type="region of interest" description="Disordered" evidence="1">
    <location>
        <begin position="846"/>
        <end position="872"/>
    </location>
</feature>
<name>A0AAD4DH32_9FUNG</name>
<dbReference type="InterPro" id="IPR051696">
    <property type="entry name" value="DENN_Domain_GEFs"/>
</dbReference>
<evidence type="ECO:0000313" key="4">
    <source>
        <dbReference type="EMBL" id="KAG0277648.1"/>
    </source>
</evidence>
<comment type="caution">
    <text evidence="4">The sequence shown here is derived from an EMBL/GenBank/DDBJ whole genome shotgun (WGS) entry which is preliminary data.</text>
</comment>
<dbReference type="Gene3D" id="3.40.50.11500">
    <property type="match status" value="1"/>
</dbReference>
<feature type="region of interest" description="Disordered" evidence="1">
    <location>
        <begin position="984"/>
        <end position="1034"/>
    </location>
</feature>
<accession>A0AAD4DH32</accession>
<evidence type="ECO:0000256" key="1">
    <source>
        <dbReference type="SAM" id="MobiDB-lite"/>
    </source>
</evidence>
<dbReference type="CDD" id="cd00029">
    <property type="entry name" value="C1"/>
    <property type="match status" value="1"/>
</dbReference>
<dbReference type="Proteomes" id="UP001194580">
    <property type="component" value="Unassembled WGS sequence"/>
</dbReference>
<feature type="compositionally biased region" description="Low complexity" evidence="1">
    <location>
        <begin position="24"/>
        <end position="34"/>
    </location>
</feature>
<feature type="compositionally biased region" description="Gly residues" evidence="1">
    <location>
        <begin position="1063"/>
        <end position="1072"/>
    </location>
</feature>
<feature type="region of interest" description="Disordered" evidence="1">
    <location>
        <begin position="1"/>
        <end position="70"/>
    </location>
</feature>
<dbReference type="InterPro" id="IPR002219">
    <property type="entry name" value="PKC_DAG/PE"/>
</dbReference>
<dbReference type="SMART" id="SM00800">
    <property type="entry name" value="uDENN"/>
    <property type="match status" value="1"/>
</dbReference>
<dbReference type="EMBL" id="JAAAIL010000258">
    <property type="protein sequence ID" value="KAG0277648.1"/>
    <property type="molecule type" value="Genomic_DNA"/>
</dbReference>
<dbReference type="SMART" id="SM00799">
    <property type="entry name" value="DENN"/>
    <property type="match status" value="1"/>
</dbReference>
<feature type="domain" description="Phorbol-ester/DAG-type" evidence="2">
    <location>
        <begin position="884"/>
        <end position="938"/>
    </location>
</feature>
<keyword evidence="5" id="KW-1185">Reference proteome</keyword>
<dbReference type="GO" id="GO:0032483">
    <property type="term" value="P:regulation of Rab protein signal transduction"/>
    <property type="evidence" value="ECO:0007669"/>
    <property type="project" value="TreeGrafter"/>
</dbReference>
<evidence type="ECO:0008006" key="6">
    <source>
        <dbReference type="Google" id="ProtNLM"/>
    </source>
</evidence>
<dbReference type="PROSITE" id="PS50081">
    <property type="entry name" value="ZF_DAG_PE_2"/>
    <property type="match status" value="1"/>
</dbReference>
<dbReference type="PROSITE" id="PS50211">
    <property type="entry name" value="DENN"/>
    <property type="match status" value="1"/>
</dbReference>
<feature type="compositionally biased region" description="Low complexity" evidence="1">
    <location>
        <begin position="1049"/>
        <end position="1062"/>
    </location>
</feature>
<feature type="compositionally biased region" description="Basic and acidic residues" evidence="1">
    <location>
        <begin position="1023"/>
        <end position="1034"/>
    </location>
</feature>
<evidence type="ECO:0000313" key="5">
    <source>
        <dbReference type="Proteomes" id="UP001194580"/>
    </source>
</evidence>
<feature type="compositionally biased region" description="Low complexity" evidence="1">
    <location>
        <begin position="984"/>
        <end position="1010"/>
    </location>
</feature>
<dbReference type="GO" id="GO:0031410">
    <property type="term" value="C:cytoplasmic vesicle"/>
    <property type="evidence" value="ECO:0007669"/>
    <property type="project" value="TreeGrafter"/>
</dbReference>
<feature type="domain" description="UDENN" evidence="3">
    <location>
        <begin position="146"/>
        <end position="636"/>
    </location>
</feature>
<proteinExistence type="predicted"/>
<gene>
    <name evidence="4" type="ORF">BGZ95_005574</name>
</gene>
<organism evidence="4 5">
    <name type="scientific">Linnemannia exigua</name>
    <dbReference type="NCBI Taxonomy" id="604196"/>
    <lineage>
        <taxon>Eukaryota</taxon>
        <taxon>Fungi</taxon>
        <taxon>Fungi incertae sedis</taxon>
        <taxon>Mucoromycota</taxon>
        <taxon>Mortierellomycotina</taxon>
        <taxon>Mortierellomycetes</taxon>
        <taxon>Mortierellales</taxon>
        <taxon>Mortierellaceae</taxon>
        <taxon>Linnemannia</taxon>
    </lineage>
</organism>
<feature type="region of interest" description="Disordered" evidence="1">
    <location>
        <begin position="88"/>
        <end position="160"/>
    </location>
</feature>
<dbReference type="InterPro" id="IPR005112">
    <property type="entry name" value="dDENN_dom"/>
</dbReference>
<sequence>MQEGGGGQDFDKTIEGIKEEAETEAAAAASVASGSRGGGIHSSRRELHPGTDSTQGVGGIGATTGHSNHFDNKQAQSLQDFRSFAFGKSAPVPRSRTKSPAPTPSSTISTTTALDTTNATAPPTYASVARSRPPPSTPASSTRKRLSIIPKPDQEDIYPGDRTFSPLVTCRYPETNWTDSDPFPSFLPMFCFPGELSFKMSDEKPPMTYHSFVLTQETGGRSYAMCVTMYERLPQRMHDQLDILCQRWTRSHMSESEIEYAKAIKTKISRERRLLRSLQMQLREEKTLGRRSRQTQIEREILDTEEKLSLLDDQMKPWRGLFVEIEDAWIPRSIGLVSAIPYHYLLRDWLLAVVVACSGGIEHPGMSLSSMRLESYVKNLIHEVNLPPFGKLEIGISINNRVIYASRPALNSVPIVKNIILSEGKIIFLSSYLGMLTLASESFLYLLFPLYWQGVYIPILPSALMTCLQAPVPYIIGVERKSRDPDFPPEDACVVDLDKGTIDVQLPPTPLPPRQRRKLIQSLEQYAPTSAIKRSAAVQNPALGPPVYVQEAFPHSRLTLFCGVSRAPHWGRRGTEPNIRPLPAVPGGPGDRSTVHGDPRYAHAANSSSISTASTSRDLHHHHSSPLPSLLPAHSGQVKKSPTVESLPITLAEQQHQHQQRMMTHNSESRSSLATTIVGGGMVRSSSEDTLDQKSDAASRMSRHSMPPSDSIQDMSPLSHHSTSDSFKSNSKKVLSPARTRANLLETTKRLEGSNTIGSTHNNQVANSATMPPSHPNGGGVQRNNSRHSTHMTSATINSNYDGPGLTHRASFTSIDSTTSSVLSKSPMSTMTSNTMASINGPPSHAMGHNNHHGGYSDDDGHLGGSGGGQYGPHEKVTPITIEGHVLMPISSLAPLSLLNGRCGICSRGLAPHNEVHRCEGCSLYVHAGCLDELLYPCVPRGFDESGVCWSVLQMWAGLLKGYRSGILAGAAFQQQLQQQSFHQHLQQQQQQYQQTAQHVSPRSPRSPRSQGHMKQPSNSGSEGDKESGNGGRDRLSWASFQRWAGRSSSSVASTNGSNSNGAGNGNAGGSMKGSAVLSPSNNRASSHLERGYHQQQQQQQHHQQQQGSPKAQRTQQGGSQPLTRARSGTEGSAHSDTVSFHRDVFMKGVDKEARPFMSAFTESQAFVQFVQDRVDRSPGDPEIMFFDEVIKAKINRSRFRLGKEETKFLDDPSYGVQGTERAIPPSGDIQVYDLY</sequence>
<feature type="compositionally biased region" description="Polar residues" evidence="1">
    <location>
        <begin position="708"/>
        <end position="733"/>
    </location>
</feature>
<protein>
    <recommendedName>
        <fullName evidence="6">DENN-domain-containing protein</fullName>
    </recommendedName>
</protein>
<reference evidence="4" key="1">
    <citation type="journal article" date="2020" name="Fungal Divers.">
        <title>Resolving the Mortierellaceae phylogeny through synthesis of multi-gene phylogenetics and phylogenomics.</title>
        <authorList>
            <person name="Vandepol N."/>
            <person name="Liber J."/>
            <person name="Desiro A."/>
            <person name="Na H."/>
            <person name="Kennedy M."/>
            <person name="Barry K."/>
            <person name="Grigoriev I.V."/>
            <person name="Miller A.N."/>
            <person name="O'Donnell K."/>
            <person name="Stajich J.E."/>
            <person name="Bonito G."/>
        </authorList>
    </citation>
    <scope>NUCLEOTIDE SEQUENCE</scope>
    <source>
        <strain evidence="4">NRRL 28262</strain>
    </source>
</reference>
<dbReference type="PANTHER" id="PTHR12296">
    <property type="entry name" value="DENN DOMAIN-CONTAINING PROTEIN 4"/>
    <property type="match status" value="1"/>
</dbReference>
<feature type="compositionally biased region" description="Basic and acidic residues" evidence="1">
    <location>
        <begin position="9"/>
        <end position="20"/>
    </location>
</feature>
<evidence type="ECO:0000259" key="2">
    <source>
        <dbReference type="PROSITE" id="PS50081"/>
    </source>
</evidence>
<feature type="region of interest" description="Disordered" evidence="1">
    <location>
        <begin position="753"/>
        <end position="790"/>
    </location>
</feature>